<evidence type="ECO:0000256" key="1">
    <source>
        <dbReference type="SAM" id="SignalP"/>
    </source>
</evidence>
<comment type="caution">
    <text evidence="2">The sequence shown here is derived from an EMBL/GenBank/DDBJ whole genome shotgun (WGS) entry which is preliminary data.</text>
</comment>
<evidence type="ECO:0000313" key="3">
    <source>
        <dbReference type="Proteomes" id="UP000036987"/>
    </source>
</evidence>
<organism evidence="2 3">
    <name type="scientific">Zostera marina</name>
    <name type="common">Eelgrass</name>
    <dbReference type="NCBI Taxonomy" id="29655"/>
    <lineage>
        <taxon>Eukaryota</taxon>
        <taxon>Viridiplantae</taxon>
        <taxon>Streptophyta</taxon>
        <taxon>Embryophyta</taxon>
        <taxon>Tracheophyta</taxon>
        <taxon>Spermatophyta</taxon>
        <taxon>Magnoliopsida</taxon>
        <taxon>Liliopsida</taxon>
        <taxon>Zosteraceae</taxon>
        <taxon>Zostera</taxon>
    </lineage>
</organism>
<sequence>MAYRTKAFVFVVFCMLVISTLFAATTANVVATEGKEETNYVADVNTGVANDLKEHTIGLTGEVAKDLDMETLEEEKHRRYGRHRGRRYGHRYHHRRGHGHHHCHYPHC</sequence>
<feature type="signal peptide" evidence="1">
    <location>
        <begin position="1"/>
        <end position="27"/>
    </location>
</feature>
<feature type="chain" id="PRO_5005527914" description="Glycine-rich protein" evidence="1">
    <location>
        <begin position="28"/>
        <end position="108"/>
    </location>
</feature>
<dbReference type="EMBL" id="LFYR01000897">
    <property type="protein sequence ID" value="KMZ67570.1"/>
    <property type="molecule type" value="Genomic_DNA"/>
</dbReference>
<dbReference type="AlphaFoldDB" id="A0A0K9PH57"/>
<accession>A0A0K9PH57</accession>
<dbReference type="Proteomes" id="UP000036987">
    <property type="component" value="Unassembled WGS sequence"/>
</dbReference>
<protein>
    <recommendedName>
        <fullName evidence="4">Glycine-rich protein</fullName>
    </recommendedName>
</protein>
<evidence type="ECO:0008006" key="4">
    <source>
        <dbReference type="Google" id="ProtNLM"/>
    </source>
</evidence>
<evidence type="ECO:0000313" key="2">
    <source>
        <dbReference type="EMBL" id="KMZ67570.1"/>
    </source>
</evidence>
<gene>
    <name evidence="2" type="ORF">ZOSMA_262G00040</name>
</gene>
<reference evidence="3" key="1">
    <citation type="journal article" date="2016" name="Nature">
        <title>The genome of the seagrass Zostera marina reveals angiosperm adaptation to the sea.</title>
        <authorList>
            <person name="Olsen J.L."/>
            <person name="Rouze P."/>
            <person name="Verhelst B."/>
            <person name="Lin Y.-C."/>
            <person name="Bayer T."/>
            <person name="Collen J."/>
            <person name="Dattolo E."/>
            <person name="De Paoli E."/>
            <person name="Dittami S."/>
            <person name="Maumus F."/>
            <person name="Michel G."/>
            <person name="Kersting A."/>
            <person name="Lauritano C."/>
            <person name="Lohaus R."/>
            <person name="Toepel M."/>
            <person name="Tonon T."/>
            <person name="Vanneste K."/>
            <person name="Amirebrahimi M."/>
            <person name="Brakel J."/>
            <person name="Bostroem C."/>
            <person name="Chovatia M."/>
            <person name="Grimwood J."/>
            <person name="Jenkins J.W."/>
            <person name="Jueterbock A."/>
            <person name="Mraz A."/>
            <person name="Stam W.T."/>
            <person name="Tice H."/>
            <person name="Bornberg-Bauer E."/>
            <person name="Green P.J."/>
            <person name="Pearson G.A."/>
            <person name="Procaccini G."/>
            <person name="Duarte C.M."/>
            <person name="Schmutz J."/>
            <person name="Reusch T.B.H."/>
            <person name="Van de Peer Y."/>
        </authorList>
    </citation>
    <scope>NUCLEOTIDE SEQUENCE [LARGE SCALE GENOMIC DNA]</scope>
    <source>
        <strain evidence="3">cv. Finnish</strain>
    </source>
</reference>
<name>A0A0K9PH57_ZOSMR</name>
<keyword evidence="1" id="KW-0732">Signal</keyword>
<proteinExistence type="predicted"/>
<keyword evidence="3" id="KW-1185">Reference proteome</keyword>